<dbReference type="EMBL" id="BMAC01000281">
    <property type="protein sequence ID" value="GFP92516.1"/>
    <property type="molecule type" value="Genomic_DNA"/>
</dbReference>
<feature type="region of interest" description="Disordered" evidence="3">
    <location>
        <begin position="1"/>
        <end position="29"/>
    </location>
</feature>
<dbReference type="InterPro" id="IPR039865">
    <property type="entry name" value="PPP2R3C"/>
</dbReference>
<dbReference type="PANTHER" id="PTHR12085">
    <property type="entry name" value="SERINE/THREONINE-PROTEIN PHOSPHATASE 2A REGULATORY SUBUNIT B'' SUBUNIT GAMMA"/>
    <property type="match status" value="1"/>
</dbReference>
<sequence>MKKSSRMSGLHKKLFKGPTGSGAGVKRGDESSKKALMEVKSNTVVTDILHLQELETKRILLDIFKVKQQKSAEPGTIPSFCKKKPKEGSICHRVQRLAKYLFLKKHSDLLLNADDLDAMCVFLRENCVINDATGDEKCCIFLKFSFSMTFMTWPTYPTLKRVNQQPSIA</sequence>
<dbReference type="GO" id="GO:0035303">
    <property type="term" value="P:regulation of dephosphorylation"/>
    <property type="evidence" value="ECO:0007669"/>
    <property type="project" value="InterPro"/>
</dbReference>
<evidence type="ECO:0000256" key="2">
    <source>
        <dbReference type="ARBA" id="ARBA00022490"/>
    </source>
</evidence>
<proteinExistence type="predicted"/>
<dbReference type="AlphaFoldDB" id="A0A830C080"/>
<organism evidence="4 5">
    <name type="scientific">Phtheirospermum japonicum</name>
    <dbReference type="NCBI Taxonomy" id="374723"/>
    <lineage>
        <taxon>Eukaryota</taxon>
        <taxon>Viridiplantae</taxon>
        <taxon>Streptophyta</taxon>
        <taxon>Embryophyta</taxon>
        <taxon>Tracheophyta</taxon>
        <taxon>Spermatophyta</taxon>
        <taxon>Magnoliopsida</taxon>
        <taxon>eudicotyledons</taxon>
        <taxon>Gunneridae</taxon>
        <taxon>Pentapetalae</taxon>
        <taxon>asterids</taxon>
        <taxon>lamiids</taxon>
        <taxon>Lamiales</taxon>
        <taxon>Orobanchaceae</taxon>
        <taxon>Orobanchaceae incertae sedis</taxon>
        <taxon>Phtheirospermum</taxon>
    </lineage>
</organism>
<dbReference type="OrthoDB" id="10511679at2759"/>
<evidence type="ECO:0000256" key="3">
    <source>
        <dbReference type="SAM" id="MobiDB-lite"/>
    </source>
</evidence>
<keyword evidence="2" id="KW-0963">Cytoplasm</keyword>
<name>A0A830C080_9LAMI</name>
<reference evidence="4" key="1">
    <citation type="submission" date="2020-07" db="EMBL/GenBank/DDBJ databases">
        <title>Ethylene signaling mediates host invasion by parasitic plants.</title>
        <authorList>
            <person name="Yoshida S."/>
        </authorList>
    </citation>
    <scope>NUCLEOTIDE SEQUENCE</scope>
    <source>
        <strain evidence="4">Okayama</strain>
    </source>
</reference>
<dbReference type="GO" id="GO:0000226">
    <property type="term" value="P:microtubule cytoskeleton organization"/>
    <property type="evidence" value="ECO:0007669"/>
    <property type="project" value="TreeGrafter"/>
</dbReference>
<evidence type="ECO:0000256" key="1">
    <source>
        <dbReference type="ARBA" id="ARBA00004496"/>
    </source>
</evidence>
<protein>
    <submittedName>
        <fullName evidence="4">Probable serine/threonine-protein phosphatase 2a regulatory subunit b'' subunit ton2</fullName>
    </submittedName>
</protein>
<feature type="compositionally biased region" description="Basic residues" evidence="3">
    <location>
        <begin position="1"/>
        <end position="15"/>
    </location>
</feature>
<accession>A0A830C080</accession>
<evidence type="ECO:0000313" key="5">
    <source>
        <dbReference type="Proteomes" id="UP000653305"/>
    </source>
</evidence>
<dbReference type="GO" id="GO:0030865">
    <property type="term" value="P:cortical cytoskeleton organization"/>
    <property type="evidence" value="ECO:0007669"/>
    <property type="project" value="TreeGrafter"/>
</dbReference>
<keyword evidence="5" id="KW-1185">Reference proteome</keyword>
<comment type="caution">
    <text evidence="4">The sequence shown here is derived from an EMBL/GenBank/DDBJ whole genome shotgun (WGS) entry which is preliminary data.</text>
</comment>
<evidence type="ECO:0000313" key="4">
    <source>
        <dbReference type="EMBL" id="GFP92516.1"/>
    </source>
</evidence>
<dbReference type="PANTHER" id="PTHR12085:SF3">
    <property type="entry name" value="SERINE_THREONINE-PROTEIN PHOSPHATASE 2A REGULATORY SUBUNIT B'' SUBUNIT GAMMA"/>
    <property type="match status" value="1"/>
</dbReference>
<dbReference type="GO" id="GO:0005737">
    <property type="term" value="C:cytoplasm"/>
    <property type="evidence" value="ECO:0007669"/>
    <property type="project" value="UniProtKB-SubCell"/>
</dbReference>
<gene>
    <name evidence="4" type="ORF">PHJA_001395800</name>
</gene>
<comment type="subcellular location">
    <subcellularLocation>
        <location evidence="1">Cytoplasm</location>
    </subcellularLocation>
</comment>
<dbReference type="GO" id="GO:0005819">
    <property type="term" value="C:spindle"/>
    <property type="evidence" value="ECO:0007669"/>
    <property type="project" value="TreeGrafter"/>
</dbReference>
<dbReference type="Proteomes" id="UP000653305">
    <property type="component" value="Unassembled WGS sequence"/>
</dbReference>